<accession>A0A4Z1G6R2</accession>
<comment type="caution">
    <text evidence="1">The sequence shown here is derived from an EMBL/GenBank/DDBJ whole genome shotgun (WGS) entry which is preliminary data.</text>
</comment>
<name>A0A4Z1G6R2_9HELO</name>
<proteinExistence type="predicted"/>
<evidence type="ECO:0000313" key="1">
    <source>
        <dbReference type="EMBL" id="TGO31668.1"/>
    </source>
</evidence>
<organism evidence="1 2">
    <name type="scientific">Botrytis hyacinthi</name>
    <dbReference type="NCBI Taxonomy" id="278943"/>
    <lineage>
        <taxon>Eukaryota</taxon>
        <taxon>Fungi</taxon>
        <taxon>Dikarya</taxon>
        <taxon>Ascomycota</taxon>
        <taxon>Pezizomycotina</taxon>
        <taxon>Leotiomycetes</taxon>
        <taxon>Helotiales</taxon>
        <taxon>Sclerotiniaceae</taxon>
        <taxon>Botrytis</taxon>
    </lineage>
</organism>
<sequence>MARWVQIVSFCVDILGNETVWKAEVITGVINNRVYVVECATIDEVDRLETTNTADCRTGSANPDFRRGYKASAINGVLTITEGDGLSCQASGAL</sequence>
<dbReference type="AlphaFoldDB" id="A0A4Z1G6R2"/>
<gene>
    <name evidence="1" type="ORF">BHYA_0449g00040</name>
</gene>
<protein>
    <submittedName>
        <fullName evidence="1">Uncharacterized protein</fullName>
    </submittedName>
</protein>
<keyword evidence="2" id="KW-1185">Reference proteome</keyword>
<reference evidence="1 2" key="1">
    <citation type="submission" date="2017-12" db="EMBL/GenBank/DDBJ databases">
        <title>Comparative genomics of Botrytis spp.</title>
        <authorList>
            <person name="Valero-Jimenez C.A."/>
            <person name="Tapia P."/>
            <person name="Veloso J."/>
            <person name="Silva-Moreno E."/>
            <person name="Staats M."/>
            <person name="Valdes J.H."/>
            <person name="Van Kan J.A.L."/>
        </authorList>
    </citation>
    <scope>NUCLEOTIDE SEQUENCE [LARGE SCALE GENOMIC DNA]</scope>
    <source>
        <strain evidence="1 2">Bh0001</strain>
    </source>
</reference>
<evidence type="ECO:0000313" key="2">
    <source>
        <dbReference type="Proteomes" id="UP000297814"/>
    </source>
</evidence>
<dbReference type="EMBL" id="PQXK01000446">
    <property type="protein sequence ID" value="TGO31668.1"/>
    <property type="molecule type" value="Genomic_DNA"/>
</dbReference>
<dbReference type="Proteomes" id="UP000297814">
    <property type="component" value="Unassembled WGS sequence"/>
</dbReference>